<reference evidence="2 3" key="1">
    <citation type="journal article" date="2011" name="Science">
        <title>The ecoresponsive genome of Daphnia pulex.</title>
        <authorList>
            <person name="Colbourne J.K."/>
            <person name="Pfrender M.E."/>
            <person name="Gilbert D."/>
            <person name="Thomas W.K."/>
            <person name="Tucker A."/>
            <person name="Oakley T.H."/>
            <person name="Tokishita S."/>
            <person name="Aerts A."/>
            <person name="Arnold G.J."/>
            <person name="Basu M.K."/>
            <person name="Bauer D.J."/>
            <person name="Caceres C.E."/>
            <person name="Carmel L."/>
            <person name="Casola C."/>
            <person name="Choi J.H."/>
            <person name="Detter J.C."/>
            <person name="Dong Q."/>
            <person name="Dusheyko S."/>
            <person name="Eads B.D."/>
            <person name="Frohlich T."/>
            <person name="Geiler-Samerotte K.A."/>
            <person name="Gerlach D."/>
            <person name="Hatcher P."/>
            <person name="Jogdeo S."/>
            <person name="Krijgsveld J."/>
            <person name="Kriventseva E.V."/>
            <person name="Kultz D."/>
            <person name="Laforsch C."/>
            <person name="Lindquist E."/>
            <person name="Lopez J."/>
            <person name="Manak J.R."/>
            <person name="Muller J."/>
            <person name="Pangilinan J."/>
            <person name="Patwardhan R.P."/>
            <person name="Pitluck S."/>
            <person name="Pritham E.J."/>
            <person name="Rechtsteiner A."/>
            <person name="Rho M."/>
            <person name="Rogozin I.B."/>
            <person name="Sakarya O."/>
            <person name="Salamov A."/>
            <person name="Schaack S."/>
            <person name="Shapiro H."/>
            <person name="Shiga Y."/>
            <person name="Skalitzky C."/>
            <person name="Smith Z."/>
            <person name="Souvorov A."/>
            <person name="Sung W."/>
            <person name="Tang Z."/>
            <person name="Tsuchiya D."/>
            <person name="Tu H."/>
            <person name="Vos H."/>
            <person name="Wang M."/>
            <person name="Wolf Y.I."/>
            <person name="Yamagata H."/>
            <person name="Yamada T."/>
            <person name="Ye Y."/>
            <person name="Shaw J.R."/>
            <person name="Andrews J."/>
            <person name="Crease T.J."/>
            <person name="Tang H."/>
            <person name="Lucas S.M."/>
            <person name="Robertson H.M."/>
            <person name="Bork P."/>
            <person name="Koonin E.V."/>
            <person name="Zdobnov E.M."/>
            <person name="Grigoriev I.V."/>
            <person name="Lynch M."/>
            <person name="Boore J.L."/>
        </authorList>
    </citation>
    <scope>NUCLEOTIDE SEQUENCE [LARGE SCALE GENOMIC DNA]</scope>
</reference>
<name>E9GQG0_DAPPU</name>
<dbReference type="PANTHER" id="PTHR46312:SF2">
    <property type="entry name" value="NUCLEOTIDE-BINDING OLIGOMERIZATION DOMAIN-CONTAINING PROTEIN 2-LIKE"/>
    <property type="match status" value="1"/>
</dbReference>
<dbReference type="OrthoDB" id="7721339at2759"/>
<dbReference type="eggNOG" id="ENOG502SD1W">
    <property type="taxonomic scope" value="Eukaryota"/>
</dbReference>
<gene>
    <name evidence="2" type="ORF">DAPPUDRAFT_225456</name>
</gene>
<dbReference type="InterPro" id="IPR027417">
    <property type="entry name" value="P-loop_NTPase"/>
</dbReference>
<sequence>MSKRQGRTAKQKNATSAEAANEEAEPKSKKPCNQGPSKSCAEETPESHSGAGLKNSLHGNIFQLKLLMLFLIRGIRLKYFNFELTTEGEGGKFDDLVFLYQDAPQSEYRYRYLQAKHRQSNDNKIKERDLFNETNGDFSLQKYFRSYRNEIANRGKNVQDCIICTNVGFEQHVLESNDFNLTLLDSNDEILAFEPEPHVGVPARYKFQQTFKLVELFRASSDIHYLAKKLLECAKTKQKMTLNADIFKIYHVILVKEKVIYDDKKIWKFHPDFIANQSPKTMRFRQVIFELWSKDNNSLLDQAEFNSFLSASTFSCSETFGKDEDKEASDRTLDDVVTEDEIKEFLDKLVFAVNMPNEVRLGHILTKEVGQHFNVRGCDFQSSFILEKLLNWFKEKYSNPILKEAKDKTTTGGYNLFEETRQKMVALRATAFSIDFRANYLPSHFCESFQYQEETITEKAEELEEFLNSPEENKTLQISTKSLRCTTVKILSALDTLPRFKDSDDGYLLIESEHLERNKHMKEWVRGAMNEDKSHQVLVVIGETPVQVGSYEKELMPKDTQLRKKMIFICSEDVGETNDVERDEFGCELLSEKTISNMLSTVVTFQGSDVTIESLVGESNGLNEMMDSSLIEEILFHQRKVNIPAFDSNEFEKSLWIDRFLLPPQISFDENTLNQLSKELKNLPGALNEKFHFHPEINHIEWLMENENEKCKILEKVQDLLKKNESNKIFGRKALIIPTIPEEKLEDQSTAIITGVAGSGKSTILSRHYEHVKKNNSNVWVIKINLINHSKYLAELKIPASGSQEASYSTSTAIDILINFPGVTSQSEFARSLLKNRLRHSGGVVLMLDGFDEINFECQTNIICLMKALGNGKTKLDRLIITTRPHWTEKLQKALFQLAFSLEHLGKEHQVNYLTNYWQKKINVGNEEELIKKFANSLVEQVSEALKDKERTFIGIPLQCRILAECFTSQLETFLSAGEDDVQLAELGPNYNIAQLYHMLFSKKRDIFRIEKATGSSDSDLIVNWSMDEFLPTIDAYHLKLAIETIFEEKDVDLLFPPRQLTDSQYDEEGKNEKMRQYALQFGLTSADAQNPQKLEFLHRTFAECMVADFLYKGFLSEENKHKDQIRDSDGPLRDFMIHHILVESAYEGVRVFLDSMLKEMITTDKRWRSTIAQSINESRPNQLQRFTQHLSFSMVGYLSGGSSAKALLTAIAEGNLGVFDFILDCLAAIYDRKSVQEIVGKAIQNETLFSFFDCSVEIHLRVVNFLSDAEDSICIGLLNLMKKNFPFADAKFDGNFPRKPYLALILDFMEKHPKNLQKIFNLSELRPYKLLKSNGFFIFDECYDEELRRFIKLQIKNQYFVDNLNYGAETMSSQSENWVNRSIEKILRILRDLKQEEILEALSETVLTSNPELYESFYGPCVLEKNQIDELQVLASNGDMKARSKLKRQFLAAAVIGNEQVCEQMLHILSTGEDFQWLEDNGFIHEAAMNAIKCCRSDMFALILRVVHRHFERQNNSSQEALRQLLISNYINTIQNFGKFMLELLQEATIKEIVKMKVTEAEDGSDLLSKVFLFTQSSTETTNDFERDLSLLFDHVLSHYSNVQLQRFIQLITYQNQQIEAEGIRHSIWAATVARARSDQSNSIFEKVLKLIANRLNQEDVKNLLLHEENNVVVLYRTALMKGDENIIKMCSRFLSQENHNIICRDFGEKAPDITLKLLDQYSEELPPYEKKVQLLNFLVDHAIDAGQWLRLVNIIKLPDDGMSYWEGLFDHLSDQTILKMLTRLPRLNADSEGIVKELLAVDDKQGHSAIIIRAAQQRGEEFVKKICASLSEGSRCEIDEFFKRHAPVKINEMFFSEELRFSECDSDFFYNALNFFLNHCNDNQLSEFTKTVTTLRHVDGGKNSSIWGSYIDKLANSRENWSADCPRAQSCRKLEMLLENVNRKLGGDSVIQLLLHSEGQQTIKEVTLIQIVLFYVGTLADDSSKYTGCWTINNNALSQEKQIELRRQLAPSTEQFLQDKTANSFSEHQWIRALYFYLDYSTDANLSATFFHTMTYQDKPKQTNIWEYLFMNITPEVVDEFSRLLRHVKEKLGQDILKNLALVKNAKGRLVLGEALRTHGYENNFKNVYDVLSKETRIEVCKILFDDPYLTSQLNVEIGSRSFSDNKNGELLMYFGHVRTVRQVDGRNWSMWAKYVGKFGQRPTMEKFEQFMKFIFDKLGEEYLKELVHDDIGDGESTISHAISNEDQNRIDSILLLLSPPSQTEIRHKAYTTTGLVEQMLANKGSNYWTIRYLGTNSADGTASNLPDGFDLFASYFLDKFNPAQLKEFIELVTSLNKVEGKTRSIWADYIENVCSFRAYTNVEEERKKFSESSIDRLLKVVSNKLEAATLVHLLYHYDGSRVVINAMKENQPIAEIAFRQLDQHEKNEKIWFCPIDGRCRPETEKPTGRQQTKPKGGKRGKKQKANQ</sequence>
<evidence type="ECO:0000313" key="2">
    <source>
        <dbReference type="EMBL" id="EFX78115.1"/>
    </source>
</evidence>
<dbReference type="SUPFAM" id="SSF52540">
    <property type="entry name" value="P-loop containing nucleoside triphosphate hydrolases"/>
    <property type="match status" value="1"/>
</dbReference>
<evidence type="ECO:0008006" key="4">
    <source>
        <dbReference type="Google" id="ProtNLM"/>
    </source>
</evidence>
<feature type="compositionally biased region" description="Basic residues" evidence="1">
    <location>
        <begin position="1"/>
        <end position="10"/>
    </location>
</feature>
<dbReference type="PANTHER" id="PTHR46312">
    <property type="entry name" value="NACHT DOMAIN-CONTAINING PROTEIN"/>
    <property type="match status" value="1"/>
</dbReference>
<dbReference type="Proteomes" id="UP000000305">
    <property type="component" value="Unassembled WGS sequence"/>
</dbReference>
<evidence type="ECO:0000313" key="3">
    <source>
        <dbReference type="Proteomes" id="UP000000305"/>
    </source>
</evidence>
<keyword evidence="3" id="KW-1185">Reference proteome</keyword>
<dbReference type="InParanoid" id="E9GQG0"/>
<accession>E9GQG0</accession>
<dbReference type="EMBL" id="GL732558">
    <property type="protein sequence ID" value="EFX78115.1"/>
    <property type="molecule type" value="Genomic_DNA"/>
</dbReference>
<dbReference type="FunFam" id="3.40.50.300:FF:003868">
    <property type="entry name" value="Uncharacterized protein"/>
    <property type="match status" value="1"/>
</dbReference>
<dbReference type="PhylomeDB" id="E9GQG0"/>
<feature type="region of interest" description="Disordered" evidence="1">
    <location>
        <begin position="1"/>
        <end position="51"/>
    </location>
</feature>
<dbReference type="Gene3D" id="3.40.50.300">
    <property type="entry name" value="P-loop containing nucleotide triphosphate hydrolases"/>
    <property type="match status" value="1"/>
</dbReference>
<dbReference type="KEGG" id="dpx:DAPPUDRAFT_225456"/>
<protein>
    <recommendedName>
        <fullName evidence="4">NACHT domain-containing protein</fullName>
    </recommendedName>
</protein>
<dbReference type="HOGENOM" id="CLU_000890_0_0_1"/>
<organism evidence="2 3">
    <name type="scientific">Daphnia pulex</name>
    <name type="common">Water flea</name>
    <dbReference type="NCBI Taxonomy" id="6669"/>
    <lineage>
        <taxon>Eukaryota</taxon>
        <taxon>Metazoa</taxon>
        <taxon>Ecdysozoa</taxon>
        <taxon>Arthropoda</taxon>
        <taxon>Crustacea</taxon>
        <taxon>Branchiopoda</taxon>
        <taxon>Diplostraca</taxon>
        <taxon>Cladocera</taxon>
        <taxon>Anomopoda</taxon>
        <taxon>Daphniidae</taxon>
        <taxon>Daphnia</taxon>
    </lineage>
</organism>
<feature type="region of interest" description="Disordered" evidence="1">
    <location>
        <begin position="2441"/>
        <end position="2470"/>
    </location>
</feature>
<feature type="compositionally biased region" description="Basic residues" evidence="1">
    <location>
        <begin position="2458"/>
        <end position="2470"/>
    </location>
</feature>
<proteinExistence type="predicted"/>
<feature type="compositionally biased region" description="Basic and acidic residues" evidence="1">
    <location>
        <begin position="2441"/>
        <end position="2450"/>
    </location>
</feature>
<evidence type="ECO:0000256" key="1">
    <source>
        <dbReference type="SAM" id="MobiDB-lite"/>
    </source>
</evidence>